<name>A0A0J5IJW0_9GAMM</name>
<feature type="transmembrane region" description="Helical" evidence="1">
    <location>
        <begin position="172"/>
        <end position="189"/>
    </location>
</feature>
<keyword evidence="1" id="KW-0472">Membrane</keyword>
<evidence type="ECO:0000256" key="1">
    <source>
        <dbReference type="SAM" id="Phobius"/>
    </source>
</evidence>
<feature type="transmembrane region" description="Helical" evidence="1">
    <location>
        <begin position="59"/>
        <end position="78"/>
    </location>
</feature>
<organism evidence="2 3">
    <name type="scientific">Xenorhabdus khoisanae</name>
    <dbReference type="NCBI Taxonomy" id="880157"/>
    <lineage>
        <taxon>Bacteria</taxon>
        <taxon>Pseudomonadati</taxon>
        <taxon>Pseudomonadota</taxon>
        <taxon>Gammaproteobacteria</taxon>
        <taxon>Enterobacterales</taxon>
        <taxon>Morganellaceae</taxon>
        <taxon>Xenorhabdus</taxon>
    </lineage>
</organism>
<gene>
    <name evidence="2" type="ORF">AB204_19570</name>
</gene>
<feature type="transmembrane region" description="Helical" evidence="1">
    <location>
        <begin position="196"/>
        <end position="217"/>
    </location>
</feature>
<dbReference type="AlphaFoldDB" id="A0A0J5IJW0"/>
<dbReference type="EMBL" id="LFCV01000182">
    <property type="protein sequence ID" value="KMJ43465.1"/>
    <property type="molecule type" value="Genomic_DNA"/>
</dbReference>
<dbReference type="PATRIC" id="fig|880157.4.peg.4219"/>
<keyword evidence="1" id="KW-0812">Transmembrane</keyword>
<reference evidence="2 3" key="1">
    <citation type="submission" date="2015-06" db="EMBL/GenBank/DDBJ databases">
        <title>Draft Whole-Genome Sequence of the Entomopathogenic Bacterium Xenorhabdus khoisanae.</title>
        <authorList>
            <person name="Naidoo S."/>
            <person name="Featherston J."/>
            <person name="Gray V.M."/>
        </authorList>
    </citation>
    <scope>NUCLEOTIDE SEQUENCE [LARGE SCALE GENOMIC DNA]</scope>
    <source>
        <strain evidence="2 3">MCB</strain>
    </source>
</reference>
<proteinExistence type="predicted"/>
<feature type="transmembrane region" description="Helical" evidence="1">
    <location>
        <begin position="148"/>
        <end position="166"/>
    </location>
</feature>
<feature type="transmembrane region" description="Helical" evidence="1">
    <location>
        <begin position="110"/>
        <end position="127"/>
    </location>
</feature>
<dbReference type="STRING" id="880157.AB204_19570"/>
<evidence type="ECO:0000313" key="3">
    <source>
        <dbReference type="Proteomes" id="UP000036277"/>
    </source>
</evidence>
<sequence>MLFAIKLIVTPLLMLLVTLSARRWGSFVGGILSGMPLTSGSISIYMAVEQGAYFAQRSALSSLTGVGAVLFTYLCYIALTRRYSLSVACAGSVFLFCGVSWLLLNINSTLLSIGTIVLAIFCILVFTRKYATSSLNRQPPSFDLATRIIIATTMVLALTASANAIGSDLSGILAPIPVIAWPLTVFTHIQNGRTDALNVIRGNAISGVGVLAFYLIVERYITQAGFMLTFSLAICVSLLTSLFVLFLLRKLPWFS</sequence>
<feature type="transmembrane region" description="Helical" evidence="1">
    <location>
        <begin position="85"/>
        <end position="104"/>
    </location>
</feature>
<dbReference type="Proteomes" id="UP000036277">
    <property type="component" value="Unassembled WGS sequence"/>
</dbReference>
<keyword evidence="1" id="KW-1133">Transmembrane helix</keyword>
<protein>
    <submittedName>
        <fullName evidence="2">Uncharacterized protein</fullName>
    </submittedName>
</protein>
<accession>A0A0J5IJW0</accession>
<evidence type="ECO:0000313" key="2">
    <source>
        <dbReference type="EMBL" id="KMJ43465.1"/>
    </source>
</evidence>
<feature type="transmembrane region" description="Helical" evidence="1">
    <location>
        <begin position="223"/>
        <end position="248"/>
    </location>
</feature>
<comment type="caution">
    <text evidence="2">The sequence shown here is derived from an EMBL/GenBank/DDBJ whole genome shotgun (WGS) entry which is preliminary data.</text>
</comment>
<keyword evidence="3" id="KW-1185">Reference proteome</keyword>